<dbReference type="OrthoDB" id="6077919at2759"/>
<comment type="subcellular location">
    <subcellularLocation>
        <location evidence="2">Nucleus</location>
    </subcellularLocation>
</comment>
<dbReference type="Pfam" id="PF02023">
    <property type="entry name" value="SCAN"/>
    <property type="match status" value="1"/>
</dbReference>
<sequence length="142" mass="16122">METVKYTETQGNRDDAQIKSPDEAMPVEPKVIPAPLVQASLGPAGPSPKSLDEDSVEDIPRRIPPNPAAYQQRFRQFRYESAPGPRAVLQRLQELAELWLRPDINTKEQIMEILVLEQLQAILPEELKGQVRRFRRGVRITG</sequence>
<feature type="compositionally biased region" description="Polar residues" evidence="3">
    <location>
        <begin position="1"/>
        <end position="10"/>
    </location>
</feature>
<evidence type="ECO:0000256" key="1">
    <source>
        <dbReference type="ARBA" id="ARBA00023242"/>
    </source>
</evidence>
<protein>
    <submittedName>
        <fullName evidence="6">SCAN domain-containing protein 1-like</fullName>
    </submittedName>
</protein>
<evidence type="ECO:0000256" key="2">
    <source>
        <dbReference type="PROSITE-ProRule" id="PRU00187"/>
    </source>
</evidence>
<dbReference type="RefSeq" id="XP_006862464.1">
    <property type="nucleotide sequence ID" value="XM_006862402.1"/>
</dbReference>
<dbReference type="Proteomes" id="UP000504623">
    <property type="component" value="Unplaced"/>
</dbReference>
<dbReference type="PANTHER" id="PTHR45935">
    <property type="entry name" value="PROTEIN ZBED8-RELATED"/>
    <property type="match status" value="1"/>
</dbReference>
<gene>
    <name evidence="6" type="primary">LOC102814312</name>
</gene>
<evidence type="ECO:0000313" key="5">
    <source>
        <dbReference type="Proteomes" id="UP000504623"/>
    </source>
</evidence>
<feature type="region of interest" description="Disordered" evidence="3">
    <location>
        <begin position="38"/>
        <end position="67"/>
    </location>
</feature>
<proteinExistence type="predicted"/>
<evidence type="ECO:0000259" key="4">
    <source>
        <dbReference type="PROSITE" id="PS50804"/>
    </source>
</evidence>
<organism evidence="5 6">
    <name type="scientific">Chrysochloris asiatica</name>
    <name type="common">Cape golden mole</name>
    <dbReference type="NCBI Taxonomy" id="185453"/>
    <lineage>
        <taxon>Eukaryota</taxon>
        <taxon>Metazoa</taxon>
        <taxon>Chordata</taxon>
        <taxon>Craniata</taxon>
        <taxon>Vertebrata</taxon>
        <taxon>Euteleostomi</taxon>
        <taxon>Mammalia</taxon>
        <taxon>Eutheria</taxon>
        <taxon>Afrotheria</taxon>
        <taxon>Chrysochloridae</taxon>
        <taxon>Chrysochlorinae</taxon>
        <taxon>Chrysochloris</taxon>
    </lineage>
</organism>
<name>A0A9B0TJE0_CHRAS</name>
<accession>A0A9B0TJE0</accession>
<feature type="region of interest" description="Disordered" evidence="3">
    <location>
        <begin position="1"/>
        <end position="26"/>
    </location>
</feature>
<dbReference type="GO" id="GO:0005634">
    <property type="term" value="C:nucleus"/>
    <property type="evidence" value="ECO:0007669"/>
    <property type="project" value="UniProtKB-SubCell"/>
</dbReference>
<evidence type="ECO:0000313" key="6">
    <source>
        <dbReference type="RefSeq" id="XP_006862464.1"/>
    </source>
</evidence>
<dbReference type="SUPFAM" id="SSF47353">
    <property type="entry name" value="Retrovirus capsid dimerization domain-like"/>
    <property type="match status" value="1"/>
</dbReference>
<keyword evidence="5" id="KW-1185">Reference proteome</keyword>
<dbReference type="InterPro" id="IPR038269">
    <property type="entry name" value="SCAN_sf"/>
</dbReference>
<dbReference type="PROSITE" id="PS50804">
    <property type="entry name" value="SCAN_BOX"/>
    <property type="match status" value="1"/>
</dbReference>
<dbReference type="PANTHER" id="PTHR45935:SF14">
    <property type="entry name" value="SCAN BOX DOMAIN-CONTAINING PROTEIN"/>
    <property type="match status" value="1"/>
</dbReference>
<evidence type="ECO:0000256" key="3">
    <source>
        <dbReference type="SAM" id="MobiDB-lite"/>
    </source>
</evidence>
<dbReference type="GeneID" id="102814312"/>
<dbReference type="SMART" id="SM00431">
    <property type="entry name" value="SCAN"/>
    <property type="match status" value="1"/>
</dbReference>
<dbReference type="AlphaFoldDB" id="A0A9B0TJE0"/>
<reference evidence="6" key="1">
    <citation type="submission" date="2025-08" db="UniProtKB">
        <authorList>
            <consortium name="RefSeq"/>
        </authorList>
    </citation>
    <scope>IDENTIFICATION</scope>
    <source>
        <tissue evidence="6">Spleen</tissue>
    </source>
</reference>
<dbReference type="InterPro" id="IPR050916">
    <property type="entry name" value="SCAN-C2H2_zinc_finger"/>
</dbReference>
<keyword evidence="1 2" id="KW-0539">Nucleus</keyword>
<feature type="compositionally biased region" description="Basic and acidic residues" evidence="3">
    <location>
        <begin position="11"/>
        <end position="22"/>
    </location>
</feature>
<feature type="domain" description="SCAN box" evidence="4">
    <location>
        <begin position="71"/>
        <end position="132"/>
    </location>
</feature>
<dbReference type="Gene3D" id="1.10.4020.10">
    <property type="entry name" value="DNA breaking-rejoining enzymes"/>
    <property type="match status" value="1"/>
</dbReference>
<dbReference type="InterPro" id="IPR003309">
    <property type="entry name" value="SCAN_dom"/>
</dbReference>